<accession>A0ABM8H723</accession>
<dbReference type="RefSeq" id="WP_289232125.1">
    <property type="nucleotide sequence ID" value="NZ_AP027735.1"/>
</dbReference>
<evidence type="ECO:0000313" key="3">
    <source>
        <dbReference type="Proteomes" id="UP001321421"/>
    </source>
</evidence>
<reference evidence="3" key="1">
    <citation type="journal article" date="2019" name="Int. J. Syst. Evol. Microbiol.">
        <title>The Global Catalogue of Microorganisms (GCM) 10K type strain sequencing project: providing services to taxonomists for standard genome sequencing and annotation.</title>
        <authorList>
            <consortium name="The Broad Institute Genomics Platform"/>
            <consortium name="The Broad Institute Genome Sequencing Center for Infectious Disease"/>
            <person name="Wu L."/>
            <person name="Ma J."/>
        </authorList>
    </citation>
    <scope>NUCLEOTIDE SEQUENCE [LARGE SCALE GENOMIC DNA]</scope>
    <source>
        <strain evidence="3">NBRC 110608</strain>
    </source>
</reference>
<dbReference type="Gene3D" id="3.40.50.300">
    <property type="entry name" value="P-loop containing nucleotide triphosphate hydrolases"/>
    <property type="match status" value="1"/>
</dbReference>
<organism evidence="2 3">
    <name type="scientific">Barrientosiimonas endolithica</name>
    <dbReference type="NCBI Taxonomy" id="1535208"/>
    <lineage>
        <taxon>Bacteria</taxon>
        <taxon>Bacillati</taxon>
        <taxon>Actinomycetota</taxon>
        <taxon>Actinomycetes</taxon>
        <taxon>Micrococcales</taxon>
        <taxon>Dermacoccaceae</taxon>
        <taxon>Barrientosiimonas</taxon>
    </lineage>
</organism>
<dbReference type="InterPro" id="IPR027417">
    <property type="entry name" value="P-loop_NTPase"/>
</dbReference>
<proteinExistence type="predicted"/>
<feature type="region of interest" description="Disordered" evidence="1">
    <location>
        <begin position="266"/>
        <end position="285"/>
    </location>
</feature>
<gene>
    <name evidence="2" type="ORF">GCM10025872_03180</name>
</gene>
<name>A0ABM8H723_9MICO</name>
<dbReference type="Proteomes" id="UP001321421">
    <property type="component" value="Chromosome"/>
</dbReference>
<sequence length="377" mass="40130">MPQTLRLRALEAEVDVICPDELLATVRAQWSHCLVTQPLGEAAETIDLAPAYVGEGEEARHRVEYALASQVTYAGIRQQMGRRVMLHAAGVVDAATQSLAILVAESGTGKTTAALNLCGDGMSYLTDETVALDDRHRALAYPKPLSFVVHSGSAHAKQQHGPDELGLTVADDDATARLLVLLDRDPTHVGPPVLEDVPLVEGLLSLVPQTSALPTLEHPLSALASLAVATGGVRRLRYREVTEAIPLLEQALADSTPLPVAPVVHRPAGPPPDPYQQHDPHRPAPQVPADGMLVRGPFTEALEDDDELVVLMGAVPVHLRGPGAVLWLGTEEPQQLATLVKECVRVFGDPGDADSLVRDVATQLMTYGLLEAANPLA</sequence>
<dbReference type="EMBL" id="AP027735">
    <property type="protein sequence ID" value="BDZ56661.1"/>
    <property type="molecule type" value="Genomic_DNA"/>
</dbReference>
<evidence type="ECO:0008006" key="4">
    <source>
        <dbReference type="Google" id="ProtNLM"/>
    </source>
</evidence>
<dbReference type="SUPFAM" id="SSF53795">
    <property type="entry name" value="PEP carboxykinase-like"/>
    <property type="match status" value="1"/>
</dbReference>
<keyword evidence="3" id="KW-1185">Reference proteome</keyword>
<evidence type="ECO:0000256" key="1">
    <source>
        <dbReference type="SAM" id="MobiDB-lite"/>
    </source>
</evidence>
<evidence type="ECO:0000313" key="2">
    <source>
        <dbReference type="EMBL" id="BDZ56661.1"/>
    </source>
</evidence>
<protein>
    <recommendedName>
        <fullName evidence="4">PqqD family peptide modification chaperone</fullName>
    </recommendedName>
</protein>